<dbReference type="Pfam" id="PF04492">
    <property type="entry name" value="Phage_rep_O"/>
    <property type="match status" value="1"/>
</dbReference>
<feature type="compositionally biased region" description="Basic and acidic residues" evidence="1">
    <location>
        <begin position="174"/>
        <end position="188"/>
    </location>
</feature>
<organism evidence="3 4">
    <name type="scientific">Mahella australiensis (strain DSM 15567 / CIP 107919 / 50-1 BON)</name>
    <dbReference type="NCBI Taxonomy" id="697281"/>
    <lineage>
        <taxon>Bacteria</taxon>
        <taxon>Bacillati</taxon>
        <taxon>Bacillota</taxon>
        <taxon>Clostridia</taxon>
        <taxon>Thermoanaerobacterales</taxon>
        <taxon>Thermoanaerobacterales Family IV. Incertae Sedis</taxon>
        <taxon>Mahella</taxon>
    </lineage>
</organism>
<reference evidence="3 4" key="2">
    <citation type="journal article" date="2011" name="Stand. Genomic Sci.">
        <title>Complete genome sequence of Mahella australiensis type strain (50-1 BON).</title>
        <authorList>
            <person name="Sikorski J."/>
            <person name="Teshima H."/>
            <person name="Nolan M."/>
            <person name="Lucas S."/>
            <person name="Hammon N."/>
            <person name="Deshpande S."/>
            <person name="Cheng J.F."/>
            <person name="Pitluck S."/>
            <person name="Liolios K."/>
            <person name="Pagani I."/>
            <person name="Ivanova N."/>
            <person name="Huntemann M."/>
            <person name="Mavromatis K."/>
            <person name="Ovchinikova G."/>
            <person name="Pati A."/>
            <person name="Tapia R."/>
            <person name="Han C."/>
            <person name="Goodwin L."/>
            <person name="Chen A."/>
            <person name="Palaniappan K."/>
            <person name="Land M."/>
            <person name="Hauser L."/>
            <person name="Ngatchou-Djao O.D."/>
            <person name="Rohde M."/>
            <person name="Pukall R."/>
            <person name="Spring S."/>
            <person name="Abt B."/>
            <person name="Goker M."/>
            <person name="Detter J.C."/>
            <person name="Woyke T."/>
            <person name="Bristow J."/>
            <person name="Markowitz V."/>
            <person name="Hugenholtz P."/>
            <person name="Eisen J.A."/>
            <person name="Kyrpides N.C."/>
            <person name="Klenk H.P."/>
            <person name="Lapidus A."/>
        </authorList>
    </citation>
    <scope>NUCLEOTIDE SEQUENCE [LARGE SCALE GENOMIC DNA]</scope>
    <source>
        <strain evidence="4">DSM 15567 / CIP 107919 / 50-1 BON</strain>
    </source>
</reference>
<evidence type="ECO:0000259" key="2">
    <source>
        <dbReference type="Pfam" id="PF04492"/>
    </source>
</evidence>
<gene>
    <name evidence="3" type="ordered locus">Mahau_2926</name>
</gene>
<name>F4A0X0_MAHA5</name>
<dbReference type="OrthoDB" id="1808501at2"/>
<proteinExistence type="predicted"/>
<reference evidence="4" key="1">
    <citation type="submission" date="2010-11" db="EMBL/GenBank/DDBJ databases">
        <title>The complete genome of Mahella australiensis DSM 15567.</title>
        <authorList>
            <consortium name="US DOE Joint Genome Institute (JGI-PGF)"/>
            <person name="Lucas S."/>
            <person name="Copeland A."/>
            <person name="Lapidus A."/>
            <person name="Bruce D."/>
            <person name="Goodwin L."/>
            <person name="Pitluck S."/>
            <person name="Kyrpides N."/>
            <person name="Mavromatis K."/>
            <person name="Pagani I."/>
            <person name="Ivanova N."/>
            <person name="Teshima H."/>
            <person name="Brettin T."/>
            <person name="Detter J.C."/>
            <person name="Han C."/>
            <person name="Tapia R."/>
            <person name="Land M."/>
            <person name="Hauser L."/>
            <person name="Markowitz V."/>
            <person name="Cheng J.-F."/>
            <person name="Hugenholtz P."/>
            <person name="Woyke T."/>
            <person name="Wu D."/>
            <person name="Spring S."/>
            <person name="Pukall R."/>
            <person name="Steenblock K."/>
            <person name="Schneider S."/>
            <person name="Klenk H.-P."/>
            <person name="Eisen J.A."/>
        </authorList>
    </citation>
    <scope>NUCLEOTIDE SEQUENCE [LARGE SCALE GENOMIC DNA]</scope>
    <source>
        <strain evidence="4">DSM 15567 / CIP 107919 / 50-1 BON</strain>
    </source>
</reference>
<evidence type="ECO:0000313" key="3">
    <source>
        <dbReference type="EMBL" id="AEE98047.1"/>
    </source>
</evidence>
<dbReference type="EMBL" id="CP002360">
    <property type="protein sequence ID" value="AEE98047.1"/>
    <property type="molecule type" value="Genomic_DNA"/>
</dbReference>
<dbReference type="RefSeq" id="WP_013782458.1">
    <property type="nucleotide sequence ID" value="NC_015520.1"/>
</dbReference>
<dbReference type="InterPro" id="IPR036388">
    <property type="entry name" value="WH-like_DNA-bd_sf"/>
</dbReference>
<feature type="region of interest" description="Disordered" evidence="1">
    <location>
        <begin position="174"/>
        <end position="194"/>
    </location>
</feature>
<dbReference type="STRING" id="697281.Mahau_2926"/>
<dbReference type="Gene3D" id="1.10.10.10">
    <property type="entry name" value="Winged helix-like DNA-binding domain superfamily/Winged helix DNA-binding domain"/>
    <property type="match status" value="1"/>
</dbReference>
<sequence length="298" mass="33732">MPKGDREILKADIEDGYTPLANLILEALAMARISGVQKGICMFLFRRTYGWGIKEDSISLKEFAEAVDTSPSYVSKQLKQLIEWSIIIRTSYEPGKVPTYTFNTRVEQWYKGCINVQGLNEKTKQGLYKCARVPLSICTRVDNPQSLDTTDVEGCLNKYINKYIISTNVDGEQAHQNDDTKAKGEPTARAKARGPKYSDEDKAIACYLKDKLVANGVTVFPKDWLLKNYSTAHRLLNMASSGEIKDCIDWLFSDRYWHDKIDSLLVVERQLAKYQMQVKKARAGPNEASAGNVYDNLF</sequence>
<accession>F4A0X0</accession>
<dbReference type="InterPro" id="IPR036390">
    <property type="entry name" value="WH_DNA-bd_sf"/>
</dbReference>
<evidence type="ECO:0000256" key="1">
    <source>
        <dbReference type="SAM" id="MobiDB-lite"/>
    </source>
</evidence>
<dbReference type="SUPFAM" id="SSF46785">
    <property type="entry name" value="Winged helix' DNA-binding domain"/>
    <property type="match status" value="1"/>
</dbReference>
<dbReference type="InterPro" id="IPR006497">
    <property type="entry name" value="Phage_lambda_VrpO_N"/>
</dbReference>
<evidence type="ECO:0000313" key="4">
    <source>
        <dbReference type="Proteomes" id="UP000008457"/>
    </source>
</evidence>
<dbReference type="Proteomes" id="UP000008457">
    <property type="component" value="Chromosome"/>
</dbReference>
<dbReference type="GO" id="GO:0006260">
    <property type="term" value="P:DNA replication"/>
    <property type="evidence" value="ECO:0007669"/>
    <property type="project" value="InterPro"/>
</dbReference>
<dbReference type="KEGG" id="mas:Mahau_2926"/>
<dbReference type="AlphaFoldDB" id="F4A0X0"/>
<dbReference type="HOGENOM" id="CLU_933187_0_0_9"/>
<feature type="domain" description="Bacteriophage lambda Replication protein O N-terminal" evidence="2">
    <location>
        <begin position="10"/>
        <end position="109"/>
    </location>
</feature>
<protein>
    <submittedName>
        <fullName evidence="3">Phage replication protein O</fullName>
    </submittedName>
</protein>
<keyword evidence="4" id="KW-1185">Reference proteome</keyword>